<sequence length="170" mass="18107">MDIGVLGATVRLDVVVNAGGSIEDQIANAGVLPAAARTLLTALERRPATRLIVVGGGGSLEVAPGDRLIDDDQRLDTVLTDNLGVPLDYRKVVLAEVEVLELCRLSNRYWTYVGPAAGLIHSGERTGRYRTGGDQLLAVDADISAEDLAVAIVDEIEIPRHIQRRFAVGA</sequence>
<dbReference type="RefSeq" id="WP_207222634.1">
    <property type="nucleotide sequence ID" value="NZ_SGWQ01000004.1"/>
</dbReference>
<dbReference type="AlphaFoldDB" id="A0A4Q7KQW1"/>
<dbReference type="EMBL" id="SGWQ01000004">
    <property type="protein sequence ID" value="RZS38925.1"/>
    <property type="molecule type" value="Genomic_DNA"/>
</dbReference>
<accession>A0A4Q7KQW1</accession>
<dbReference type="Proteomes" id="UP000294257">
    <property type="component" value="Unassembled WGS sequence"/>
</dbReference>
<organism evidence="2 3">
    <name type="scientific">Herbihabitans rhizosphaerae</name>
    <dbReference type="NCBI Taxonomy" id="1872711"/>
    <lineage>
        <taxon>Bacteria</taxon>
        <taxon>Bacillati</taxon>
        <taxon>Actinomycetota</taxon>
        <taxon>Actinomycetes</taxon>
        <taxon>Pseudonocardiales</taxon>
        <taxon>Pseudonocardiaceae</taxon>
        <taxon>Herbihabitans</taxon>
    </lineage>
</organism>
<dbReference type="InterPro" id="IPR051606">
    <property type="entry name" value="Polyketide_Oxido-like"/>
</dbReference>
<reference evidence="2 3" key="1">
    <citation type="submission" date="2019-02" db="EMBL/GenBank/DDBJ databases">
        <title>Genomic Encyclopedia of Type Strains, Phase IV (KMG-IV): sequencing the most valuable type-strain genomes for metagenomic binning, comparative biology and taxonomic classification.</title>
        <authorList>
            <person name="Goeker M."/>
        </authorList>
    </citation>
    <scope>NUCLEOTIDE SEQUENCE [LARGE SCALE GENOMIC DNA]</scope>
    <source>
        <strain evidence="2 3">DSM 101727</strain>
    </source>
</reference>
<keyword evidence="3" id="KW-1185">Reference proteome</keyword>
<dbReference type="Gene3D" id="3.40.50.720">
    <property type="entry name" value="NAD(P)-binding Rossmann-like Domain"/>
    <property type="match status" value="1"/>
</dbReference>
<feature type="domain" description="NAD(P)-binding" evidence="1">
    <location>
        <begin position="13"/>
        <end position="157"/>
    </location>
</feature>
<proteinExistence type="predicted"/>
<dbReference type="PANTHER" id="PTHR43355">
    <property type="entry name" value="FLAVIN REDUCTASE (NADPH)"/>
    <property type="match status" value="1"/>
</dbReference>
<dbReference type="InterPro" id="IPR036291">
    <property type="entry name" value="NAD(P)-bd_dom_sf"/>
</dbReference>
<gene>
    <name evidence="2" type="ORF">EV193_104136</name>
</gene>
<evidence type="ECO:0000259" key="1">
    <source>
        <dbReference type="Pfam" id="PF13460"/>
    </source>
</evidence>
<protein>
    <recommendedName>
        <fullName evidence="1">NAD(P)-binding domain-containing protein</fullName>
    </recommendedName>
</protein>
<dbReference type="InterPro" id="IPR016040">
    <property type="entry name" value="NAD(P)-bd_dom"/>
</dbReference>
<name>A0A4Q7KQW1_9PSEU</name>
<dbReference type="SUPFAM" id="SSF51735">
    <property type="entry name" value="NAD(P)-binding Rossmann-fold domains"/>
    <property type="match status" value="1"/>
</dbReference>
<evidence type="ECO:0000313" key="3">
    <source>
        <dbReference type="Proteomes" id="UP000294257"/>
    </source>
</evidence>
<dbReference type="Pfam" id="PF13460">
    <property type="entry name" value="NAD_binding_10"/>
    <property type="match status" value="1"/>
</dbReference>
<dbReference type="PANTHER" id="PTHR43355:SF2">
    <property type="entry name" value="FLAVIN REDUCTASE (NADPH)"/>
    <property type="match status" value="1"/>
</dbReference>
<evidence type="ECO:0000313" key="2">
    <source>
        <dbReference type="EMBL" id="RZS38925.1"/>
    </source>
</evidence>
<comment type="caution">
    <text evidence="2">The sequence shown here is derived from an EMBL/GenBank/DDBJ whole genome shotgun (WGS) entry which is preliminary data.</text>
</comment>
<dbReference type="GO" id="GO:0016646">
    <property type="term" value="F:oxidoreductase activity, acting on the CH-NH group of donors, NAD or NADP as acceptor"/>
    <property type="evidence" value="ECO:0007669"/>
    <property type="project" value="TreeGrafter"/>
</dbReference>